<evidence type="ECO:0000313" key="2">
    <source>
        <dbReference type="EMBL" id="CAG2202057.1"/>
    </source>
</evidence>
<dbReference type="SUPFAM" id="SSF53067">
    <property type="entry name" value="Actin-like ATPase domain"/>
    <property type="match status" value="2"/>
</dbReference>
<keyword evidence="1" id="KW-0812">Transmembrane</keyword>
<feature type="transmembrane region" description="Helical" evidence="1">
    <location>
        <begin position="328"/>
        <end position="350"/>
    </location>
</feature>
<dbReference type="Gene3D" id="3.30.420.40">
    <property type="match status" value="2"/>
</dbReference>
<keyword evidence="1" id="KW-0472">Membrane</keyword>
<dbReference type="AlphaFoldDB" id="A0A8S3R2R9"/>
<dbReference type="PANTHER" id="PTHR14187:SF5">
    <property type="entry name" value="HEAT SHOCK 70 KDA PROTEIN 12A"/>
    <property type="match status" value="1"/>
</dbReference>
<proteinExistence type="predicted"/>
<dbReference type="InterPro" id="IPR043129">
    <property type="entry name" value="ATPase_NBD"/>
</dbReference>
<evidence type="ECO:0000313" key="3">
    <source>
        <dbReference type="Proteomes" id="UP000683360"/>
    </source>
</evidence>
<feature type="transmembrane region" description="Helical" evidence="1">
    <location>
        <begin position="291"/>
        <end position="316"/>
    </location>
</feature>
<dbReference type="OrthoDB" id="2963168at2759"/>
<protein>
    <submittedName>
        <fullName evidence="2">Uncharacterized protein</fullName>
    </submittedName>
</protein>
<organism evidence="2 3">
    <name type="scientific">Mytilus edulis</name>
    <name type="common">Blue mussel</name>
    <dbReference type="NCBI Taxonomy" id="6550"/>
    <lineage>
        <taxon>Eukaryota</taxon>
        <taxon>Metazoa</taxon>
        <taxon>Spiralia</taxon>
        <taxon>Lophotrochozoa</taxon>
        <taxon>Mollusca</taxon>
        <taxon>Bivalvia</taxon>
        <taxon>Autobranchia</taxon>
        <taxon>Pteriomorphia</taxon>
        <taxon>Mytilida</taxon>
        <taxon>Mytiloidea</taxon>
        <taxon>Mytilidae</taxon>
        <taxon>Mytilinae</taxon>
        <taxon>Mytilus</taxon>
    </lineage>
</organism>
<accession>A0A8S3R2R9</accession>
<dbReference type="EMBL" id="CAJPWZ010000876">
    <property type="protein sequence ID" value="CAG2202057.1"/>
    <property type="molecule type" value="Genomic_DNA"/>
</dbReference>
<reference evidence="2" key="1">
    <citation type="submission" date="2021-03" db="EMBL/GenBank/DDBJ databases">
        <authorList>
            <person name="Bekaert M."/>
        </authorList>
    </citation>
    <scope>NUCLEOTIDE SEQUENCE</scope>
</reference>
<keyword evidence="3" id="KW-1185">Reference proteome</keyword>
<gene>
    <name evidence="2" type="ORF">MEDL_16677</name>
</gene>
<name>A0A8S3R2R9_MYTED</name>
<comment type="caution">
    <text evidence="2">The sequence shown here is derived from an EMBL/GenBank/DDBJ whole genome shotgun (WGS) entry which is preliminary data.</text>
</comment>
<dbReference type="PANTHER" id="PTHR14187">
    <property type="entry name" value="ALPHA KINASE/ELONGATION FACTOR 2 KINASE"/>
    <property type="match status" value="1"/>
</dbReference>
<sequence>MWNVQTQDGHYVLTVPATWDDQAHIFMRKAAEQAGISGNQLTIALEHEAALTYCQVLRPYDQRDTNYSSIFHAIRRDKKYMVVDLGGILKSVITQRRSDGCLEEVVQPSRCYLGGTDIDIGIVRFLENLFGEQVMKELRLTELEDYNTLMYELEVKKQLIKSDAISDIAITMPFSLIEITKIHCGGIAAAINTSKHSEVSDIQQIIMVGGFAECELVQKAMEDRFPNIEIFLPEKAGLAVLKGAVMYGHQPQIRRHQNSAQVASVRTTSEQPIFPWYVQQACSFILHLLGILYPLLIVYGGLQFVVVLCCVAEMAVVKQTDIQQPTDFIARLKTMISAIYIVVSTCWVITRAEHGMMKEASTTISHYALLSAMWIKTHNHKNTEYAAFRNQSFQAML</sequence>
<evidence type="ECO:0000256" key="1">
    <source>
        <dbReference type="SAM" id="Phobius"/>
    </source>
</evidence>
<dbReference type="Gene3D" id="3.90.640.10">
    <property type="entry name" value="Actin, Chain A, domain 4"/>
    <property type="match status" value="1"/>
</dbReference>
<dbReference type="Proteomes" id="UP000683360">
    <property type="component" value="Unassembled WGS sequence"/>
</dbReference>
<keyword evidence="1" id="KW-1133">Transmembrane helix</keyword>